<organism evidence="2 3">
    <name type="scientific">Liparis tanakae</name>
    <name type="common">Tanaka's snailfish</name>
    <dbReference type="NCBI Taxonomy" id="230148"/>
    <lineage>
        <taxon>Eukaryota</taxon>
        <taxon>Metazoa</taxon>
        <taxon>Chordata</taxon>
        <taxon>Craniata</taxon>
        <taxon>Vertebrata</taxon>
        <taxon>Euteleostomi</taxon>
        <taxon>Actinopterygii</taxon>
        <taxon>Neopterygii</taxon>
        <taxon>Teleostei</taxon>
        <taxon>Neoteleostei</taxon>
        <taxon>Acanthomorphata</taxon>
        <taxon>Eupercaria</taxon>
        <taxon>Perciformes</taxon>
        <taxon>Cottioidei</taxon>
        <taxon>Cottales</taxon>
        <taxon>Liparidae</taxon>
        <taxon>Liparis</taxon>
    </lineage>
</organism>
<gene>
    <name evidence="2" type="ORF">EYF80_020754</name>
</gene>
<reference evidence="2 3" key="1">
    <citation type="submission" date="2019-03" db="EMBL/GenBank/DDBJ databases">
        <title>First draft genome of Liparis tanakae, snailfish: a comprehensive survey of snailfish specific genes.</title>
        <authorList>
            <person name="Kim W."/>
            <person name="Song I."/>
            <person name="Jeong J.-H."/>
            <person name="Kim D."/>
            <person name="Kim S."/>
            <person name="Ryu S."/>
            <person name="Song J.Y."/>
            <person name="Lee S.K."/>
        </authorList>
    </citation>
    <scope>NUCLEOTIDE SEQUENCE [LARGE SCALE GENOMIC DNA]</scope>
    <source>
        <tissue evidence="2">Muscle</tissue>
    </source>
</reference>
<proteinExistence type="predicted"/>
<dbReference type="Proteomes" id="UP000314294">
    <property type="component" value="Unassembled WGS sequence"/>
</dbReference>
<comment type="caution">
    <text evidence="2">The sequence shown here is derived from an EMBL/GenBank/DDBJ whole genome shotgun (WGS) entry which is preliminary data.</text>
</comment>
<dbReference type="AlphaFoldDB" id="A0A4Z2HU19"/>
<evidence type="ECO:0000256" key="1">
    <source>
        <dbReference type="SAM" id="MobiDB-lite"/>
    </source>
</evidence>
<name>A0A4Z2HU19_9TELE</name>
<evidence type="ECO:0000313" key="2">
    <source>
        <dbReference type="EMBL" id="TNN69051.1"/>
    </source>
</evidence>
<evidence type="ECO:0000313" key="3">
    <source>
        <dbReference type="Proteomes" id="UP000314294"/>
    </source>
</evidence>
<feature type="region of interest" description="Disordered" evidence="1">
    <location>
        <begin position="165"/>
        <end position="186"/>
    </location>
</feature>
<protein>
    <submittedName>
        <fullName evidence="2">Uncharacterized protein</fullName>
    </submittedName>
</protein>
<keyword evidence="3" id="KW-1185">Reference proteome</keyword>
<dbReference type="EMBL" id="SRLO01000181">
    <property type="protein sequence ID" value="TNN69051.1"/>
    <property type="molecule type" value="Genomic_DNA"/>
</dbReference>
<feature type="compositionally biased region" description="Polar residues" evidence="1">
    <location>
        <begin position="176"/>
        <end position="186"/>
    </location>
</feature>
<sequence>MDLRVYRMRLLRVGHMVGRCRGELSRELRDAVHPQVVGRHHHVLPHQQSAPEVVRQAPGSDALHGDTIGVCGKIELFKKGLCPAPVGDTHAQLLIHQDIVATDGAPARWDHRRIPADDDALGQLFNQVDAAGVRHNVFADLVSADIQGSRPVACGAQEVHAQAAGKQGVQVPPPVQNNLATGPQAI</sequence>
<accession>A0A4Z2HU19</accession>